<feature type="compositionally biased region" description="Low complexity" evidence="1">
    <location>
        <begin position="155"/>
        <end position="169"/>
    </location>
</feature>
<keyword evidence="3" id="KW-1185">Reference proteome</keyword>
<sequence>MEGSGVRLRVEVGDGLESPVLEAIGRRIWWQPSADAASVADLATLVARDLGLGSGTALRLSIGGYALPPAGPATLAVASVAGWTPMLTLTLRPQADQSSSSSSEEEASSSASEEAASSSLSGDTSEEELRSKGAGNGAHGPAPASGRTPTPASLPAGGPTAARAAPAAAKQTPSRSARRKKLKRQLRAQGLLAPRPAASTRPAALHAAATAPALNPHANGGPAPYRPPVLVMPRRGEARALDPREAEFLERGDLVAYRLLHVGPDWAPTVSPWRLGRVRALQESVDTPACSGGVGLVMVEPWPAAYHAQCALLCGGGWEHRVERGTPWRAERGGHGGEEQEIEGGPPTDYDAAGAPGQPAQRPSLAAGAPAAGDAPPGLAAWAALAEELRRRRSGPAIGGGTGKGPAPVGTPGATKPRPGVRQASLGAFLSRLRSEGAS</sequence>
<organism evidence="2 3">
    <name type="scientific">Elliptochloris bilobata</name>
    <dbReference type="NCBI Taxonomy" id="381761"/>
    <lineage>
        <taxon>Eukaryota</taxon>
        <taxon>Viridiplantae</taxon>
        <taxon>Chlorophyta</taxon>
        <taxon>core chlorophytes</taxon>
        <taxon>Trebouxiophyceae</taxon>
        <taxon>Trebouxiophyceae incertae sedis</taxon>
        <taxon>Elliptochloris clade</taxon>
        <taxon>Elliptochloris</taxon>
    </lineage>
</organism>
<protein>
    <recommendedName>
        <fullName evidence="4">Coilin</fullName>
    </recommendedName>
</protein>
<dbReference type="AlphaFoldDB" id="A0AAW1RWK2"/>
<feature type="compositionally biased region" description="Basic and acidic residues" evidence="1">
    <location>
        <begin position="327"/>
        <end position="338"/>
    </location>
</feature>
<evidence type="ECO:0008006" key="4">
    <source>
        <dbReference type="Google" id="ProtNLM"/>
    </source>
</evidence>
<gene>
    <name evidence="2" type="ORF">WJX81_008274</name>
</gene>
<proteinExistence type="predicted"/>
<feature type="compositionally biased region" description="Low complexity" evidence="1">
    <location>
        <begin position="352"/>
        <end position="386"/>
    </location>
</feature>
<dbReference type="GO" id="GO:0030619">
    <property type="term" value="F:U1 snRNA binding"/>
    <property type="evidence" value="ECO:0007669"/>
    <property type="project" value="TreeGrafter"/>
</dbReference>
<dbReference type="PANTHER" id="PTHR15197">
    <property type="entry name" value="COILIN P80"/>
    <property type="match status" value="1"/>
</dbReference>
<comment type="caution">
    <text evidence="2">The sequence shown here is derived from an EMBL/GenBank/DDBJ whole genome shotgun (WGS) entry which is preliminary data.</text>
</comment>
<dbReference type="PANTHER" id="PTHR15197:SF0">
    <property type="entry name" value="COILIN"/>
    <property type="match status" value="1"/>
</dbReference>
<dbReference type="GO" id="GO:0030620">
    <property type="term" value="F:U2 snRNA binding"/>
    <property type="evidence" value="ECO:0007669"/>
    <property type="project" value="TreeGrafter"/>
</dbReference>
<feature type="compositionally biased region" description="Low complexity" evidence="1">
    <location>
        <begin position="405"/>
        <end position="417"/>
    </location>
</feature>
<dbReference type="InterPro" id="IPR024822">
    <property type="entry name" value="Coilin"/>
</dbReference>
<feature type="compositionally biased region" description="Low complexity" evidence="1">
    <location>
        <begin position="187"/>
        <end position="206"/>
    </location>
</feature>
<name>A0AAW1RWK2_9CHLO</name>
<dbReference type="Proteomes" id="UP001445335">
    <property type="component" value="Unassembled WGS sequence"/>
</dbReference>
<feature type="region of interest" description="Disordered" evidence="1">
    <location>
        <begin position="327"/>
        <end position="439"/>
    </location>
</feature>
<dbReference type="GO" id="GO:0015030">
    <property type="term" value="C:Cajal body"/>
    <property type="evidence" value="ECO:0007669"/>
    <property type="project" value="TreeGrafter"/>
</dbReference>
<evidence type="ECO:0000313" key="2">
    <source>
        <dbReference type="EMBL" id="KAK9838197.1"/>
    </source>
</evidence>
<dbReference type="EMBL" id="JALJOU010000020">
    <property type="protein sequence ID" value="KAK9838197.1"/>
    <property type="molecule type" value="Genomic_DNA"/>
</dbReference>
<feature type="compositionally biased region" description="Basic residues" evidence="1">
    <location>
        <begin position="176"/>
        <end position="186"/>
    </location>
</feature>
<reference evidence="2 3" key="1">
    <citation type="journal article" date="2024" name="Nat. Commun.">
        <title>Phylogenomics reveals the evolutionary origins of lichenization in chlorophyte algae.</title>
        <authorList>
            <person name="Puginier C."/>
            <person name="Libourel C."/>
            <person name="Otte J."/>
            <person name="Skaloud P."/>
            <person name="Haon M."/>
            <person name="Grisel S."/>
            <person name="Petersen M."/>
            <person name="Berrin J.G."/>
            <person name="Delaux P.M."/>
            <person name="Dal Grande F."/>
            <person name="Keller J."/>
        </authorList>
    </citation>
    <scope>NUCLEOTIDE SEQUENCE [LARGE SCALE GENOMIC DNA]</scope>
    <source>
        <strain evidence="2 3">SAG 245.80</strain>
    </source>
</reference>
<evidence type="ECO:0000256" key="1">
    <source>
        <dbReference type="SAM" id="MobiDB-lite"/>
    </source>
</evidence>
<dbReference type="GO" id="GO:0000387">
    <property type="term" value="P:spliceosomal snRNP assembly"/>
    <property type="evidence" value="ECO:0007669"/>
    <property type="project" value="TreeGrafter"/>
</dbReference>
<evidence type="ECO:0000313" key="3">
    <source>
        <dbReference type="Proteomes" id="UP001445335"/>
    </source>
</evidence>
<feature type="region of interest" description="Disordered" evidence="1">
    <location>
        <begin position="93"/>
        <end position="206"/>
    </location>
</feature>
<accession>A0AAW1RWK2</accession>
<feature type="compositionally biased region" description="Low complexity" evidence="1">
    <location>
        <begin position="98"/>
        <end position="119"/>
    </location>
</feature>